<dbReference type="CDD" id="cd14503">
    <property type="entry name" value="PTP-bact"/>
    <property type="match status" value="1"/>
</dbReference>
<dbReference type="SUPFAM" id="SSF52799">
    <property type="entry name" value="(Phosphotyrosine protein) phosphatases II"/>
    <property type="match status" value="1"/>
</dbReference>
<dbReference type="EMBL" id="JACIDY010000002">
    <property type="protein sequence ID" value="MBB3939571.1"/>
    <property type="molecule type" value="Genomic_DNA"/>
</dbReference>
<dbReference type="Proteomes" id="UP000561459">
    <property type="component" value="Unassembled WGS sequence"/>
</dbReference>
<comment type="caution">
    <text evidence="1">The sequence shown here is derived from an EMBL/GenBank/DDBJ whole genome shotgun (WGS) entry which is preliminary data.</text>
</comment>
<evidence type="ECO:0000313" key="2">
    <source>
        <dbReference type="Proteomes" id="UP000561459"/>
    </source>
</evidence>
<dbReference type="GO" id="GO:0016787">
    <property type="term" value="F:hydrolase activity"/>
    <property type="evidence" value="ECO:0007669"/>
    <property type="project" value="UniProtKB-KW"/>
</dbReference>
<protein>
    <submittedName>
        <fullName evidence="1">Protein tyrosine phosphatase (PTP) superfamily phosphohydrolase (DUF442 family)</fullName>
    </submittedName>
</protein>
<dbReference type="AlphaFoldDB" id="A0A7W6FXU9"/>
<gene>
    <name evidence="1" type="ORF">GGR39_001211</name>
</gene>
<name>A0A7W6FXU9_9SPHN</name>
<keyword evidence="1" id="KW-0378">Hydrolase</keyword>
<keyword evidence="2" id="KW-1185">Reference proteome</keyword>
<evidence type="ECO:0000313" key="1">
    <source>
        <dbReference type="EMBL" id="MBB3939571.1"/>
    </source>
</evidence>
<dbReference type="InterPro" id="IPR029021">
    <property type="entry name" value="Prot-tyrosine_phosphatase-like"/>
</dbReference>
<proteinExistence type="predicted"/>
<accession>A0A7W6FXU9</accession>
<reference evidence="1 2" key="1">
    <citation type="submission" date="2020-08" db="EMBL/GenBank/DDBJ databases">
        <title>Genomic Encyclopedia of Type Strains, Phase IV (KMG-IV): sequencing the most valuable type-strain genomes for metagenomic binning, comparative biology and taxonomic classification.</title>
        <authorList>
            <person name="Goeker M."/>
        </authorList>
    </citation>
    <scope>NUCLEOTIDE SEQUENCE [LARGE SCALE GENOMIC DNA]</scope>
    <source>
        <strain evidence="1 2">DSM 27568</strain>
    </source>
</reference>
<dbReference type="RefSeq" id="WP_183616282.1">
    <property type="nucleotide sequence ID" value="NZ_JACIDY010000002.1"/>
</dbReference>
<sequence length="156" mass="17078">MDTIINYIAITDRLGTAGQPTEAQFLKLCGDGLEVVINLAPDGLETSLPDEGALLSGLGVEYHHIPVPWNAPSVAQYRRFQDAMASAAGKRTLVHCQANYRVTAFIAPYAQAHLGWTRVEAEALLAQIWNSRPDFAMGEDWREFIAQARQAEGLPA</sequence>
<dbReference type="Gene3D" id="3.90.190.10">
    <property type="entry name" value="Protein tyrosine phosphatase superfamily"/>
    <property type="match status" value="1"/>
</dbReference>
<organism evidence="1 2">
    <name type="scientific">Novosphingobium fluoreni</name>
    <dbReference type="NCBI Taxonomy" id="1391222"/>
    <lineage>
        <taxon>Bacteria</taxon>
        <taxon>Pseudomonadati</taxon>
        <taxon>Pseudomonadota</taxon>
        <taxon>Alphaproteobacteria</taxon>
        <taxon>Sphingomonadales</taxon>
        <taxon>Sphingomonadaceae</taxon>
        <taxon>Novosphingobium</taxon>
    </lineage>
</organism>